<feature type="chain" id="PRO_5041897033" evidence="10">
    <location>
        <begin position="35"/>
        <end position="931"/>
    </location>
</feature>
<dbReference type="PROSITE" id="PS01355">
    <property type="entry name" value="HEMATOPO_REC_S_F1"/>
    <property type="match status" value="1"/>
</dbReference>
<feature type="domain" description="Interleukin-4 receptor alpha N-terminal" evidence="11">
    <location>
        <begin position="41"/>
        <end position="139"/>
    </location>
</feature>
<evidence type="ECO:0000256" key="7">
    <source>
        <dbReference type="ARBA" id="ARBA00023157"/>
    </source>
</evidence>
<sequence length="931" mass="106242">MKIVVNLLAITIPKSMAHITTLFWFLLLWNVHNAHETSIVTNFDCLNDYEEYSYCFWDVMSALKVNCTEDFLLKYENDHTNFSDICIPESQVMADIILPNKCICHLNIEDYFAPVVFSVELVSNETSLKKMDFHLSQKVKPKTPFNVTVKASDLENVFVQWDSGCKEGNFVRDMLIYELQFTSRQDPAEVKTTSSSEGKTCYEIDKRQFKQGHDYMVQVRSKVRPVPIGYNGTWSEWSSEAEWHNEYSLSLTDQLQIFIPTICILIIAIIVACKCAVHFCKKNWLDRIPNVKKSQLAQSKLFTIQKPMMKPDGSCNHLKHEKKKRYGNAIRGNWLYKLIFKVRNEYDYNTNGKTETDCPTYCTVFETNQRILTLENENIETVLEICPLENEKNISESGDDEDGGFPTSELSSSVKNTLLNIINSDSMFERSCEQQNSSSSWDGFSGFGEFWQKEKSHVEQSENCSELGYHRYECDNSAVELKYKASQSQHSGFDQFSGTQQQPKSAVNLVKISLNDRFDVCMNTGYNSFANIVSGTQDQENCVTNPVCNDQTWPLSVPTSTVDRECILLTCLDNAKCYNGNPNLQLTEMSPSTIYYQFTLKSKSQEPLDSNQDKRMDNCVGIYPTSSQECAGYQSFSSAIEQEKASTSFPVGPTDSSVLDSGYKSFECVLTQNKTDIDSCCLYDGDIEFQFGQSENDVELSCDFDLSETRVASNGTKEKIEDADASRLCFGLPNFSFAEAFLGDCNTSKEDNYHQPHKREPTKQKEDDGNISNNTQHNTNINHHDENDGEIPYALTFDLSNHLWNVTNICGHNKTPENLKSESLVHIKMNDNIFSCTNNMKYGYKLEGIEDHLSFTDYLNEPSYQQMKFENMSYFLHPFSLKNTQDNLCETSTKLLMPEKMFDKDGNLYLKLALLNIHPSIGNFDCDVGEL</sequence>
<evidence type="ECO:0000313" key="13">
    <source>
        <dbReference type="Proteomes" id="UP001295444"/>
    </source>
</evidence>
<comment type="subcellular location">
    <subcellularLocation>
        <location evidence="1">Membrane</location>
        <topology evidence="1">Single-pass membrane protein</topology>
    </subcellularLocation>
</comment>
<evidence type="ECO:0000256" key="3">
    <source>
        <dbReference type="ARBA" id="ARBA00022692"/>
    </source>
</evidence>
<evidence type="ECO:0000259" key="11">
    <source>
        <dbReference type="Pfam" id="PF09238"/>
    </source>
</evidence>
<keyword evidence="2" id="KW-0597">Phosphoprotein</keyword>
<reference evidence="12" key="1">
    <citation type="submission" date="2022-03" db="EMBL/GenBank/DDBJ databases">
        <authorList>
            <person name="Alioto T."/>
            <person name="Alioto T."/>
            <person name="Gomez Garrido J."/>
        </authorList>
    </citation>
    <scope>NUCLEOTIDE SEQUENCE</scope>
</reference>
<evidence type="ECO:0000256" key="5">
    <source>
        <dbReference type="ARBA" id="ARBA00022989"/>
    </source>
</evidence>
<dbReference type="PANTHER" id="PTHR23037">
    <property type="entry name" value="CYTOKINE RECEPTOR"/>
    <property type="match status" value="1"/>
</dbReference>
<protein>
    <submittedName>
        <fullName evidence="12">Interleukin-4 receptor subunit alpha</fullName>
    </submittedName>
</protein>
<evidence type="ECO:0000256" key="4">
    <source>
        <dbReference type="ARBA" id="ARBA00022729"/>
    </source>
</evidence>
<dbReference type="EMBL" id="OW240918">
    <property type="protein sequence ID" value="CAH2307277.1"/>
    <property type="molecule type" value="Genomic_DNA"/>
</dbReference>
<accession>A0AAD1SV19</accession>
<evidence type="ECO:0000256" key="1">
    <source>
        <dbReference type="ARBA" id="ARBA00004167"/>
    </source>
</evidence>
<keyword evidence="8 12" id="KW-0675">Receptor</keyword>
<dbReference type="Pfam" id="PF09238">
    <property type="entry name" value="IL4Ra_N"/>
    <property type="match status" value="1"/>
</dbReference>
<feature type="compositionally biased region" description="Basic and acidic residues" evidence="9">
    <location>
        <begin position="749"/>
        <end position="768"/>
    </location>
</feature>
<dbReference type="PANTHER" id="PTHR23037:SF32">
    <property type="entry name" value="INTERLEUKIN-4 RECEPTOR SUBUNIT ALPHA"/>
    <property type="match status" value="1"/>
</dbReference>
<evidence type="ECO:0000313" key="12">
    <source>
        <dbReference type="EMBL" id="CAH2307277.1"/>
    </source>
</evidence>
<dbReference type="Gene3D" id="2.60.40.10">
    <property type="entry name" value="Immunoglobulins"/>
    <property type="match status" value="2"/>
</dbReference>
<keyword evidence="4 10" id="KW-0732">Signal</keyword>
<dbReference type="InterPro" id="IPR003531">
    <property type="entry name" value="Hempt_rcpt_S_F1_CS"/>
</dbReference>
<feature type="signal peptide" evidence="10">
    <location>
        <begin position="1"/>
        <end position="34"/>
    </location>
</feature>
<dbReference type="Proteomes" id="UP001295444">
    <property type="component" value="Chromosome 07"/>
</dbReference>
<keyword evidence="7" id="KW-1015">Disulfide bond</keyword>
<keyword evidence="13" id="KW-1185">Reference proteome</keyword>
<dbReference type="InterPro" id="IPR015319">
    <property type="entry name" value="IL-4_rcpt-alpha_N"/>
</dbReference>
<dbReference type="SUPFAM" id="SSF49265">
    <property type="entry name" value="Fibronectin type III"/>
    <property type="match status" value="2"/>
</dbReference>
<dbReference type="InterPro" id="IPR013783">
    <property type="entry name" value="Ig-like_fold"/>
</dbReference>
<feature type="region of interest" description="Disordered" evidence="9">
    <location>
        <begin position="749"/>
        <end position="776"/>
    </location>
</feature>
<proteinExistence type="predicted"/>
<evidence type="ECO:0000256" key="8">
    <source>
        <dbReference type="ARBA" id="ARBA00023170"/>
    </source>
</evidence>
<gene>
    <name evidence="12" type="ORF">PECUL_23A030347</name>
</gene>
<evidence type="ECO:0000256" key="10">
    <source>
        <dbReference type="SAM" id="SignalP"/>
    </source>
</evidence>
<dbReference type="AlphaFoldDB" id="A0AAD1SV19"/>
<evidence type="ECO:0000256" key="2">
    <source>
        <dbReference type="ARBA" id="ARBA00022553"/>
    </source>
</evidence>
<organism evidence="12 13">
    <name type="scientific">Pelobates cultripes</name>
    <name type="common">Western spadefoot toad</name>
    <dbReference type="NCBI Taxonomy" id="61616"/>
    <lineage>
        <taxon>Eukaryota</taxon>
        <taxon>Metazoa</taxon>
        <taxon>Chordata</taxon>
        <taxon>Craniata</taxon>
        <taxon>Vertebrata</taxon>
        <taxon>Euteleostomi</taxon>
        <taxon>Amphibia</taxon>
        <taxon>Batrachia</taxon>
        <taxon>Anura</taxon>
        <taxon>Pelobatoidea</taxon>
        <taxon>Pelobatidae</taxon>
        <taxon>Pelobates</taxon>
    </lineage>
</organism>
<dbReference type="GO" id="GO:0004896">
    <property type="term" value="F:cytokine receptor activity"/>
    <property type="evidence" value="ECO:0007669"/>
    <property type="project" value="InterPro"/>
</dbReference>
<keyword evidence="6" id="KW-0472">Membrane</keyword>
<dbReference type="InterPro" id="IPR036116">
    <property type="entry name" value="FN3_sf"/>
</dbReference>
<dbReference type="GO" id="GO:0002532">
    <property type="term" value="P:production of molecular mediator involved in inflammatory response"/>
    <property type="evidence" value="ECO:0007669"/>
    <property type="project" value="InterPro"/>
</dbReference>
<dbReference type="GO" id="GO:0009897">
    <property type="term" value="C:external side of plasma membrane"/>
    <property type="evidence" value="ECO:0007669"/>
    <property type="project" value="TreeGrafter"/>
</dbReference>
<evidence type="ECO:0000256" key="6">
    <source>
        <dbReference type="ARBA" id="ARBA00023136"/>
    </source>
</evidence>
<evidence type="ECO:0000256" key="9">
    <source>
        <dbReference type="SAM" id="MobiDB-lite"/>
    </source>
</evidence>
<name>A0AAD1SV19_PELCU</name>
<keyword evidence="3" id="KW-0812">Transmembrane</keyword>
<keyword evidence="5" id="KW-1133">Transmembrane helix</keyword>